<reference evidence="2" key="1">
    <citation type="journal article" date="2010" name="Mol. Biosyst.">
        <title>Complete genome sequence and comparative analysis of Shewanella violacea, a psychrophilic and piezophilic bacterium from deep sea floor sediments.</title>
        <authorList>
            <person name="Aono E."/>
            <person name="Baba T."/>
            <person name="Ara T."/>
            <person name="Nishi T."/>
            <person name="Nakamichi T."/>
            <person name="Inamoto E."/>
            <person name="Toyonaga H."/>
            <person name="Hasegawa M."/>
            <person name="Takai Y."/>
            <person name="Okumura Y."/>
            <person name="Baba M."/>
            <person name="Tomita M."/>
            <person name="Kato C."/>
            <person name="Oshima T."/>
            <person name="Nakasone K."/>
            <person name="Mori H."/>
        </authorList>
    </citation>
    <scope>NUCLEOTIDE SEQUENCE [LARGE SCALE GENOMIC DNA]</scope>
    <source>
        <strain evidence="2">JCM 10179 / CIP 106290 / LMG 19151 / DSS12</strain>
    </source>
</reference>
<evidence type="ECO:0000313" key="2">
    <source>
        <dbReference type="Proteomes" id="UP000002350"/>
    </source>
</evidence>
<dbReference type="Proteomes" id="UP000002350">
    <property type="component" value="Chromosome"/>
</dbReference>
<dbReference type="AlphaFoldDB" id="D4ZH03"/>
<dbReference type="KEGG" id="svo:SVI_0981"/>
<organism evidence="1 2">
    <name type="scientific">Shewanella violacea (strain JCM 10179 / CIP 106290 / LMG 19151 / DSS12)</name>
    <dbReference type="NCBI Taxonomy" id="637905"/>
    <lineage>
        <taxon>Bacteria</taxon>
        <taxon>Pseudomonadati</taxon>
        <taxon>Pseudomonadota</taxon>
        <taxon>Gammaproteobacteria</taxon>
        <taxon>Alteromonadales</taxon>
        <taxon>Shewanellaceae</taxon>
        <taxon>Shewanella</taxon>
    </lineage>
</organism>
<keyword evidence="2" id="KW-1185">Reference proteome</keyword>
<evidence type="ECO:0000313" key="1">
    <source>
        <dbReference type="EMBL" id="BAJ00952.1"/>
    </source>
</evidence>
<accession>D4ZH03</accession>
<dbReference type="STRING" id="637905.SVI_0981"/>
<protein>
    <submittedName>
        <fullName evidence="1">Uncharacterized protein</fullName>
    </submittedName>
</protein>
<name>D4ZH03_SHEVD</name>
<proteinExistence type="predicted"/>
<dbReference type="EMBL" id="AP011177">
    <property type="protein sequence ID" value="BAJ00952.1"/>
    <property type="molecule type" value="Genomic_DNA"/>
</dbReference>
<dbReference type="HOGENOM" id="CLU_3358472_0_0_6"/>
<sequence>MGMNEVAINKLVINKGYVSCIDAISMQIDSYLIGGL</sequence>
<gene>
    <name evidence="1" type="ordered locus">SVI_0981</name>
</gene>